<feature type="modified residue" description="4-aspartylphosphate" evidence="4">
    <location>
        <position position="59"/>
    </location>
</feature>
<dbReference type="EMBL" id="MWMH01000001">
    <property type="protein sequence ID" value="OOP74729.1"/>
    <property type="molecule type" value="Genomic_DNA"/>
</dbReference>
<accession>A0A0B5QV80</accession>
<dbReference type="Pfam" id="PF00072">
    <property type="entry name" value="Response_reg"/>
    <property type="match status" value="1"/>
</dbReference>
<dbReference type="InterPro" id="IPR050595">
    <property type="entry name" value="Bact_response_regulator"/>
</dbReference>
<dbReference type="InterPro" id="IPR011006">
    <property type="entry name" value="CheY-like_superfamily"/>
</dbReference>
<dbReference type="RefSeq" id="WP_041900337.1">
    <property type="nucleotide sequence ID" value="NZ_CP010086.2"/>
</dbReference>
<comment type="function">
    <text evidence="3">May play the central regulatory role in sporulation. It may be an element of the effector pathway responsible for the activation of sporulation genes in response to nutritional stress. Spo0A may act in concert with spo0H (a sigma factor) to control the expression of some genes that are critical to the sporulation process.</text>
</comment>
<dbReference type="KEGG" id="cbei:LF65_05362"/>
<evidence type="ECO:0000256" key="3">
    <source>
        <dbReference type="ARBA" id="ARBA00024867"/>
    </source>
</evidence>
<dbReference type="PANTHER" id="PTHR44591">
    <property type="entry name" value="STRESS RESPONSE REGULATOR PROTEIN 1"/>
    <property type="match status" value="1"/>
</dbReference>
<reference evidence="6" key="2">
    <citation type="submission" date="2016-02" db="EMBL/GenBank/DDBJ databases">
        <title>Genome sequence of Clostridium beijerinckii strain 59B.</title>
        <authorList>
            <person name="Little G.T."/>
            <person name="Minton N.P."/>
        </authorList>
    </citation>
    <scope>NUCLEOTIDE SEQUENCE</scope>
    <source>
        <strain evidence="6">NCIMB 14988</strain>
    </source>
</reference>
<dbReference type="Proteomes" id="UP000031866">
    <property type="component" value="Chromosome"/>
</dbReference>
<dbReference type="STRING" id="1520.LF65_05362"/>
<dbReference type="Proteomes" id="UP000190959">
    <property type="component" value="Unassembled WGS sequence"/>
</dbReference>
<feature type="domain" description="Response regulatory" evidence="5">
    <location>
        <begin position="9"/>
        <end position="126"/>
    </location>
</feature>
<name>A0A0B5QV80_CLOBE</name>
<protein>
    <recommendedName>
        <fullName evidence="1">Stage 0 sporulation protein A homolog</fullName>
    </recommendedName>
</protein>
<dbReference type="GO" id="GO:0000160">
    <property type="term" value="P:phosphorelay signal transduction system"/>
    <property type="evidence" value="ECO:0007669"/>
    <property type="project" value="InterPro"/>
</dbReference>
<proteinExistence type="predicted"/>
<gene>
    <name evidence="7" type="ORF">CBEIBR21_00755</name>
    <name evidence="6" type="ORF">LF65_05362</name>
</gene>
<reference evidence="8" key="1">
    <citation type="submission" date="2014-12" db="EMBL/GenBank/DDBJ databases">
        <title>Genome sequence of Clostridium beijerinckii strain 59B.</title>
        <authorList>
            <person name="Little G.T."/>
            <person name="Minton N.P."/>
        </authorList>
    </citation>
    <scope>NUCLEOTIDE SEQUENCE [LARGE SCALE GENOMIC DNA]</scope>
    <source>
        <strain evidence="8">59B</strain>
    </source>
</reference>
<dbReference type="PROSITE" id="PS50110">
    <property type="entry name" value="RESPONSE_REGULATORY"/>
    <property type="match status" value="1"/>
</dbReference>
<dbReference type="SMART" id="SM00448">
    <property type="entry name" value="REC"/>
    <property type="match status" value="1"/>
</dbReference>
<dbReference type="Gene3D" id="3.40.50.2300">
    <property type="match status" value="1"/>
</dbReference>
<evidence type="ECO:0000256" key="2">
    <source>
        <dbReference type="ARBA" id="ARBA00022553"/>
    </source>
</evidence>
<dbReference type="InterPro" id="IPR001789">
    <property type="entry name" value="Sig_transdc_resp-reg_receiver"/>
</dbReference>
<evidence type="ECO:0000313" key="9">
    <source>
        <dbReference type="Proteomes" id="UP000190959"/>
    </source>
</evidence>
<evidence type="ECO:0000259" key="5">
    <source>
        <dbReference type="PROSITE" id="PS50110"/>
    </source>
</evidence>
<dbReference type="PANTHER" id="PTHR44591:SF3">
    <property type="entry name" value="RESPONSE REGULATORY DOMAIN-CONTAINING PROTEIN"/>
    <property type="match status" value="1"/>
</dbReference>
<evidence type="ECO:0000313" key="6">
    <source>
        <dbReference type="EMBL" id="AJH01883.1"/>
    </source>
</evidence>
<organism evidence="6 8">
    <name type="scientific">Clostridium beijerinckii</name>
    <name type="common">Clostridium MP</name>
    <dbReference type="NCBI Taxonomy" id="1520"/>
    <lineage>
        <taxon>Bacteria</taxon>
        <taxon>Bacillati</taxon>
        <taxon>Bacillota</taxon>
        <taxon>Clostridia</taxon>
        <taxon>Eubacteriales</taxon>
        <taxon>Clostridiaceae</taxon>
        <taxon>Clostridium</taxon>
    </lineage>
</organism>
<reference evidence="7 9" key="3">
    <citation type="submission" date="2017-02" db="EMBL/GenBank/DDBJ databases">
        <title>Genome sequence of Clostridium beijerinckii Br21.</title>
        <authorList>
            <person name="Fonseca B.C."/>
            <person name="Guazzaroni M.E."/>
            <person name="Riano-Pachon D.M."/>
            <person name="Reginatto V."/>
        </authorList>
    </citation>
    <scope>NUCLEOTIDE SEQUENCE [LARGE SCALE GENOMIC DNA]</scope>
    <source>
        <strain evidence="7 9">Br21</strain>
    </source>
</reference>
<dbReference type="SUPFAM" id="SSF52172">
    <property type="entry name" value="CheY-like"/>
    <property type="match status" value="1"/>
</dbReference>
<keyword evidence="2 4" id="KW-0597">Phosphoprotein</keyword>
<evidence type="ECO:0000313" key="7">
    <source>
        <dbReference type="EMBL" id="OOP74729.1"/>
    </source>
</evidence>
<dbReference type="AlphaFoldDB" id="A0A0B5QV80"/>
<dbReference type="OrthoDB" id="9808843at2"/>
<dbReference type="EMBL" id="CP010086">
    <property type="protein sequence ID" value="AJH01883.1"/>
    <property type="molecule type" value="Genomic_DNA"/>
</dbReference>
<evidence type="ECO:0000256" key="1">
    <source>
        <dbReference type="ARBA" id="ARBA00018672"/>
    </source>
</evidence>
<evidence type="ECO:0000313" key="8">
    <source>
        <dbReference type="Proteomes" id="UP000031866"/>
    </source>
</evidence>
<sequence>MNVDKSMSKILIVDDNIANVLLLERMLNISGYNNIKTLTDSREILRLYSTYKPNLILLDFRMPFVDGLQIIDELNLIKDDSELSIIMISAENDKEYYDKALAKGAADFITKPFNYNDIISKITSTLECL</sequence>
<evidence type="ECO:0000256" key="4">
    <source>
        <dbReference type="PROSITE-ProRule" id="PRU00169"/>
    </source>
</evidence>